<feature type="transmembrane region" description="Helical" evidence="1">
    <location>
        <begin position="54"/>
        <end position="74"/>
    </location>
</feature>
<evidence type="ECO:0000256" key="1">
    <source>
        <dbReference type="SAM" id="Phobius"/>
    </source>
</evidence>
<evidence type="ECO:0000313" key="3">
    <source>
        <dbReference type="EMBL" id="KGM37166.1"/>
    </source>
</evidence>
<dbReference type="AlphaFoldDB" id="A0A0A0DEL5"/>
<dbReference type="PATRIC" id="fig|176090.4.peg.1000"/>
<evidence type="ECO:0000313" key="4">
    <source>
        <dbReference type="Proteomes" id="UP000030019"/>
    </source>
</evidence>
<keyword evidence="1" id="KW-0472">Membrane</keyword>
<keyword evidence="1" id="KW-1133">Transmembrane helix</keyword>
<proteinExistence type="predicted"/>
<dbReference type="InterPro" id="IPR025588">
    <property type="entry name" value="YcxB-like_C"/>
</dbReference>
<comment type="caution">
    <text evidence="3">The sequence shown here is derived from an EMBL/GenBank/DDBJ whole genome shotgun (WGS) entry which is preliminary data.</text>
</comment>
<feature type="transmembrane region" description="Helical" evidence="1">
    <location>
        <begin position="29"/>
        <end position="48"/>
    </location>
</feature>
<feature type="domain" description="YcxB-like C-terminal" evidence="2">
    <location>
        <begin position="97"/>
        <end position="156"/>
    </location>
</feature>
<dbReference type="RefSeq" id="WP_037616452.1">
    <property type="nucleotide sequence ID" value="NZ_JPEN01000063.1"/>
</dbReference>
<organism evidence="3 4">
    <name type="scientific">Streptococcus sinensis</name>
    <dbReference type="NCBI Taxonomy" id="176090"/>
    <lineage>
        <taxon>Bacteria</taxon>
        <taxon>Bacillati</taxon>
        <taxon>Bacillota</taxon>
        <taxon>Bacilli</taxon>
        <taxon>Lactobacillales</taxon>
        <taxon>Streptococcaceae</taxon>
        <taxon>Streptococcus</taxon>
    </lineage>
</organism>
<sequence>MFPITIPTLVTEEVYQRFAWSVFIRGKGFLLNILIFIGILALYLTFLPENLRRFSFFTVLFTSLIIFPVMYFGTDFQIKKAYQKTPFWKDMEQTLIFEKDKFSVKSKRGEFLYSYDDIVKVFNTKEDFYIMLGPNVGIPIEKKNCTPEALEFLLELHIEHM</sequence>
<keyword evidence="4" id="KW-1185">Reference proteome</keyword>
<dbReference type="EMBL" id="JPEN01000063">
    <property type="protein sequence ID" value="KGM37166.1"/>
    <property type="molecule type" value="Genomic_DNA"/>
</dbReference>
<protein>
    <recommendedName>
        <fullName evidence="2">YcxB-like C-terminal domain-containing protein</fullName>
    </recommendedName>
</protein>
<name>A0A0A0DEL5_9STRE</name>
<accession>A0A0A0DEL5</accession>
<evidence type="ECO:0000259" key="2">
    <source>
        <dbReference type="Pfam" id="PF14317"/>
    </source>
</evidence>
<dbReference type="Pfam" id="PF14317">
    <property type="entry name" value="YcxB"/>
    <property type="match status" value="1"/>
</dbReference>
<gene>
    <name evidence="3" type="ORF">SSIN_1032</name>
</gene>
<reference evidence="3 4" key="1">
    <citation type="submission" date="2014-06" db="EMBL/GenBank/DDBJ databases">
        <authorList>
            <person name="Teng J.L."/>
            <person name="Huang Y."/>
            <person name="Tse H."/>
            <person name="Lau S.K."/>
            <person name="Woo P.C."/>
        </authorList>
    </citation>
    <scope>NUCLEOTIDE SEQUENCE [LARGE SCALE GENOMIC DNA]</scope>
    <source>
        <strain evidence="3 4">HKU4</strain>
    </source>
</reference>
<dbReference type="Proteomes" id="UP000030019">
    <property type="component" value="Unassembled WGS sequence"/>
</dbReference>
<keyword evidence="1" id="KW-0812">Transmembrane</keyword>